<dbReference type="Pfam" id="PF02237">
    <property type="entry name" value="BPL_C"/>
    <property type="match status" value="1"/>
</dbReference>
<dbReference type="PANTHER" id="PTHR12835">
    <property type="entry name" value="BIOTIN PROTEIN LIGASE"/>
    <property type="match status" value="1"/>
</dbReference>
<dbReference type="Pfam" id="PF03099">
    <property type="entry name" value="BPL_LplA_LipB"/>
    <property type="match status" value="1"/>
</dbReference>
<dbReference type="Gene3D" id="2.30.30.100">
    <property type="match status" value="1"/>
</dbReference>
<organism evidence="3 4">
    <name type="scientific">Halospeciosus flavus</name>
    <dbReference type="NCBI Taxonomy" id="3032283"/>
    <lineage>
        <taxon>Archaea</taxon>
        <taxon>Methanobacteriati</taxon>
        <taxon>Methanobacteriota</taxon>
        <taxon>Stenosarchaea group</taxon>
        <taxon>Halobacteria</taxon>
        <taxon>Halobacteriales</taxon>
        <taxon>Halobacteriaceae</taxon>
        <taxon>Halospeciosus</taxon>
    </lineage>
</organism>
<keyword evidence="1 3" id="KW-0436">Ligase</keyword>
<gene>
    <name evidence="3" type="ORF">ACFQJ9_11240</name>
</gene>
<evidence type="ECO:0000259" key="2">
    <source>
        <dbReference type="PROSITE" id="PS51733"/>
    </source>
</evidence>
<dbReference type="Gene3D" id="3.30.930.10">
    <property type="entry name" value="Bira Bifunctional Protein, Domain 2"/>
    <property type="match status" value="1"/>
</dbReference>
<dbReference type="CDD" id="cd16442">
    <property type="entry name" value="BPL"/>
    <property type="match status" value="1"/>
</dbReference>
<dbReference type="GO" id="GO:0004077">
    <property type="term" value="F:biotin--[biotin carboxyl-carrier protein] ligase activity"/>
    <property type="evidence" value="ECO:0007669"/>
    <property type="project" value="UniProtKB-EC"/>
</dbReference>
<dbReference type="InterPro" id="IPR004408">
    <property type="entry name" value="Biotin_CoA_COase_ligase"/>
</dbReference>
<dbReference type="InterPro" id="IPR004143">
    <property type="entry name" value="BPL_LPL_catalytic"/>
</dbReference>
<dbReference type="EMBL" id="JBHTAR010000011">
    <property type="protein sequence ID" value="MFC7199973.1"/>
    <property type="molecule type" value="Genomic_DNA"/>
</dbReference>
<sequence length="280" mass="29403">MDPDALDARVAAPVEHHDTLPSTNDVARQLGRAGEPHGTFVVADEQTAGRGRTGNVWVSPEGGVWSSTLLRPDFSPAHVGRLTFAGGLAAAETAESFGVEAGLKWPNDVLVTADGTEAKKIAGVLTEAVVDEVPVAGKPVDEVLPGTDPESADLSFVVMGIGVNADLAPADLETDRAVATLRDERGEPVDPVEVAAILHGKLLHWAEVVETADGFAEALDAWRERSVTLGERVRVQIRGGEEVVGRAARVTETGALVVETDEGTGTVEVTEGECERLRPT</sequence>
<proteinExistence type="predicted"/>
<dbReference type="AlphaFoldDB" id="A0ABD5Z4P8"/>
<reference evidence="3 4" key="1">
    <citation type="journal article" date="2019" name="Int. J. Syst. Evol. Microbiol.">
        <title>The Global Catalogue of Microorganisms (GCM) 10K type strain sequencing project: providing services to taxonomists for standard genome sequencing and annotation.</title>
        <authorList>
            <consortium name="The Broad Institute Genomics Platform"/>
            <consortium name="The Broad Institute Genome Sequencing Center for Infectious Disease"/>
            <person name="Wu L."/>
            <person name="Ma J."/>
        </authorList>
    </citation>
    <scope>NUCLEOTIDE SEQUENCE [LARGE SCALE GENOMIC DNA]</scope>
    <source>
        <strain evidence="3 4">XZGYJ-43</strain>
    </source>
</reference>
<dbReference type="InterPro" id="IPR003142">
    <property type="entry name" value="BPL_C"/>
</dbReference>
<evidence type="ECO:0000313" key="4">
    <source>
        <dbReference type="Proteomes" id="UP001596447"/>
    </source>
</evidence>
<evidence type="ECO:0000256" key="1">
    <source>
        <dbReference type="ARBA" id="ARBA00022598"/>
    </source>
</evidence>
<protein>
    <submittedName>
        <fullName evidence="3">Biotin--[acetyl-CoA-carboxylase] ligase</fullName>
        <ecNumber evidence="3">6.3.4.15</ecNumber>
    </submittedName>
</protein>
<dbReference type="NCBIfam" id="TIGR00121">
    <property type="entry name" value="birA_ligase"/>
    <property type="match status" value="1"/>
</dbReference>
<evidence type="ECO:0000313" key="3">
    <source>
        <dbReference type="EMBL" id="MFC7199973.1"/>
    </source>
</evidence>
<accession>A0ABD5Z4P8</accession>
<name>A0ABD5Z4P8_9EURY</name>
<dbReference type="RefSeq" id="WP_279529894.1">
    <property type="nucleotide sequence ID" value="NZ_CP122312.1"/>
</dbReference>
<dbReference type="Proteomes" id="UP001596447">
    <property type="component" value="Unassembled WGS sequence"/>
</dbReference>
<dbReference type="InterPro" id="IPR045864">
    <property type="entry name" value="aa-tRNA-synth_II/BPL/LPL"/>
</dbReference>
<dbReference type="PROSITE" id="PS51733">
    <property type="entry name" value="BPL_LPL_CATALYTIC"/>
    <property type="match status" value="1"/>
</dbReference>
<feature type="domain" description="BPL/LPL catalytic" evidence="2">
    <location>
        <begin position="13"/>
        <end position="210"/>
    </location>
</feature>
<keyword evidence="4" id="KW-1185">Reference proteome</keyword>
<comment type="caution">
    <text evidence="3">The sequence shown here is derived from an EMBL/GenBank/DDBJ whole genome shotgun (WGS) entry which is preliminary data.</text>
</comment>
<dbReference type="EC" id="6.3.4.15" evidence="3"/>
<dbReference type="PANTHER" id="PTHR12835:SF5">
    <property type="entry name" value="BIOTIN--PROTEIN LIGASE"/>
    <property type="match status" value="1"/>
</dbReference>
<dbReference type="SUPFAM" id="SSF55681">
    <property type="entry name" value="Class II aaRS and biotin synthetases"/>
    <property type="match status" value="1"/>
</dbReference>